<reference evidence="1" key="1">
    <citation type="submission" date="2021-03" db="EMBL/GenBank/DDBJ databases">
        <title>Draft genome sequence of rust myrtle Austropuccinia psidii MF-1, a brazilian biotype.</title>
        <authorList>
            <person name="Quecine M.C."/>
            <person name="Pachon D.M.R."/>
            <person name="Bonatelli M.L."/>
            <person name="Correr F.H."/>
            <person name="Franceschini L.M."/>
            <person name="Leite T.F."/>
            <person name="Margarido G.R.A."/>
            <person name="Almeida C.A."/>
            <person name="Ferrarezi J.A."/>
            <person name="Labate C.A."/>
        </authorList>
    </citation>
    <scope>NUCLEOTIDE SEQUENCE</scope>
    <source>
        <strain evidence="1">MF-1</strain>
    </source>
</reference>
<protein>
    <submittedName>
        <fullName evidence="1">Uncharacterized protein</fullName>
    </submittedName>
</protein>
<name>A0A9Q3CFR8_9BASI</name>
<sequence length="128" mass="14908">MTDFIDNTQDPLIIDGNTYFSEVAREYLDNHCPNWEKHPLPTKSKNFKSASGKIKSIGTIIKQIIIHHRKGNIRLNPDYVVLEESHIQGFLLGKYYQAMHGIDTYNSTNRFITIGTNKQKKFSLYRYL</sequence>
<evidence type="ECO:0000313" key="1">
    <source>
        <dbReference type="EMBL" id="MBW0483018.1"/>
    </source>
</evidence>
<evidence type="ECO:0000313" key="2">
    <source>
        <dbReference type="Proteomes" id="UP000765509"/>
    </source>
</evidence>
<gene>
    <name evidence="1" type="ORF">O181_022733</name>
</gene>
<organism evidence="1 2">
    <name type="scientific">Austropuccinia psidii MF-1</name>
    <dbReference type="NCBI Taxonomy" id="1389203"/>
    <lineage>
        <taxon>Eukaryota</taxon>
        <taxon>Fungi</taxon>
        <taxon>Dikarya</taxon>
        <taxon>Basidiomycota</taxon>
        <taxon>Pucciniomycotina</taxon>
        <taxon>Pucciniomycetes</taxon>
        <taxon>Pucciniales</taxon>
        <taxon>Sphaerophragmiaceae</taxon>
        <taxon>Austropuccinia</taxon>
    </lineage>
</organism>
<accession>A0A9Q3CFR8</accession>
<proteinExistence type="predicted"/>
<dbReference type="AlphaFoldDB" id="A0A9Q3CFR8"/>
<dbReference type="Proteomes" id="UP000765509">
    <property type="component" value="Unassembled WGS sequence"/>
</dbReference>
<dbReference type="EMBL" id="AVOT02007038">
    <property type="protein sequence ID" value="MBW0483018.1"/>
    <property type="molecule type" value="Genomic_DNA"/>
</dbReference>
<keyword evidence="2" id="KW-1185">Reference proteome</keyword>
<comment type="caution">
    <text evidence="1">The sequence shown here is derived from an EMBL/GenBank/DDBJ whole genome shotgun (WGS) entry which is preliminary data.</text>
</comment>